<protein>
    <submittedName>
        <fullName evidence="2">Uncharacterized protein</fullName>
    </submittedName>
</protein>
<dbReference type="GO" id="GO:0030943">
    <property type="term" value="F:mitochondrion targeting sequence binding"/>
    <property type="evidence" value="ECO:0007669"/>
    <property type="project" value="TreeGrafter"/>
</dbReference>
<reference evidence="2" key="1">
    <citation type="submission" date="2020-05" db="EMBL/GenBank/DDBJ databases">
        <title>Phylogenomic resolution of chytrid fungi.</title>
        <authorList>
            <person name="Stajich J.E."/>
            <person name="Amses K."/>
            <person name="Simmons R."/>
            <person name="Seto K."/>
            <person name="Myers J."/>
            <person name="Bonds A."/>
            <person name="Quandt C.A."/>
            <person name="Barry K."/>
            <person name="Liu P."/>
            <person name="Grigoriev I."/>
            <person name="Longcore J.E."/>
            <person name="James T.Y."/>
        </authorList>
    </citation>
    <scope>NUCLEOTIDE SEQUENCE</scope>
    <source>
        <strain evidence="2">JEL0513</strain>
    </source>
</reference>
<dbReference type="GO" id="GO:0006886">
    <property type="term" value="P:intracellular protein transport"/>
    <property type="evidence" value="ECO:0007669"/>
    <property type="project" value="InterPro"/>
</dbReference>
<evidence type="ECO:0000313" key="2">
    <source>
        <dbReference type="EMBL" id="KAJ3096257.1"/>
    </source>
</evidence>
<dbReference type="InterPro" id="IPR002056">
    <property type="entry name" value="MAS20"/>
</dbReference>
<gene>
    <name evidence="2" type="ORF">HK100_005605</name>
</gene>
<dbReference type="EMBL" id="JADGJH010002615">
    <property type="protein sequence ID" value="KAJ3096257.1"/>
    <property type="molecule type" value="Genomic_DNA"/>
</dbReference>
<dbReference type="GO" id="GO:0005742">
    <property type="term" value="C:mitochondrial outer membrane translocase complex"/>
    <property type="evidence" value="ECO:0007669"/>
    <property type="project" value="InterPro"/>
</dbReference>
<feature type="transmembrane region" description="Helical" evidence="1">
    <location>
        <begin position="6"/>
        <end position="24"/>
    </location>
</feature>
<evidence type="ECO:0000313" key="3">
    <source>
        <dbReference type="Proteomes" id="UP001211907"/>
    </source>
</evidence>
<dbReference type="GO" id="GO:0016031">
    <property type="term" value="P:tRNA import into mitochondrion"/>
    <property type="evidence" value="ECO:0007669"/>
    <property type="project" value="TreeGrafter"/>
</dbReference>
<dbReference type="GO" id="GO:0006605">
    <property type="term" value="P:protein targeting"/>
    <property type="evidence" value="ECO:0007669"/>
    <property type="project" value="InterPro"/>
</dbReference>
<dbReference type="GO" id="GO:0030150">
    <property type="term" value="P:protein import into mitochondrial matrix"/>
    <property type="evidence" value="ECO:0007669"/>
    <property type="project" value="TreeGrafter"/>
</dbReference>
<keyword evidence="3" id="KW-1185">Reference proteome</keyword>
<evidence type="ECO:0000256" key="1">
    <source>
        <dbReference type="SAM" id="Phobius"/>
    </source>
</evidence>
<proteinExistence type="predicted"/>
<dbReference type="Pfam" id="PF02064">
    <property type="entry name" value="MAS20"/>
    <property type="match status" value="1"/>
</dbReference>
<sequence>MVTTTQILLGVGAAVVGYVVYFDQRRQRDPAFRRKLRANRAAAASIALAEQEKAAQAEDAAVRAAMAALGLDDDAPPPTTEEEKQRYLTRQLQLGEQFLNQGKRR</sequence>
<dbReference type="AlphaFoldDB" id="A0AAD5XC81"/>
<dbReference type="GO" id="GO:0008320">
    <property type="term" value="F:protein transmembrane transporter activity"/>
    <property type="evidence" value="ECO:0007669"/>
    <property type="project" value="TreeGrafter"/>
</dbReference>
<accession>A0AAD5XC81</accession>
<name>A0AAD5XC81_9FUNG</name>
<keyword evidence="1" id="KW-0812">Transmembrane</keyword>
<organism evidence="2 3">
    <name type="scientific">Physocladia obscura</name>
    <dbReference type="NCBI Taxonomy" id="109957"/>
    <lineage>
        <taxon>Eukaryota</taxon>
        <taxon>Fungi</taxon>
        <taxon>Fungi incertae sedis</taxon>
        <taxon>Chytridiomycota</taxon>
        <taxon>Chytridiomycota incertae sedis</taxon>
        <taxon>Chytridiomycetes</taxon>
        <taxon>Chytridiales</taxon>
        <taxon>Chytriomycetaceae</taxon>
        <taxon>Physocladia</taxon>
    </lineage>
</organism>
<keyword evidence="1" id="KW-0472">Membrane</keyword>
<dbReference type="PANTHER" id="PTHR12430:SF0">
    <property type="entry name" value="TRANSLOCASE OF OUTER MITOCHONDRIAL MEMBRANE 20"/>
    <property type="match status" value="1"/>
</dbReference>
<comment type="caution">
    <text evidence="2">The sequence shown here is derived from an EMBL/GenBank/DDBJ whole genome shotgun (WGS) entry which is preliminary data.</text>
</comment>
<keyword evidence="1" id="KW-1133">Transmembrane helix</keyword>
<dbReference type="PANTHER" id="PTHR12430">
    <property type="entry name" value="MITOCHONDRIAL IMPORT RECEPTOR SUBUNIT TOM20"/>
    <property type="match status" value="1"/>
</dbReference>
<dbReference type="PRINTS" id="PR00351">
    <property type="entry name" value="OM20RECEPTOR"/>
</dbReference>
<dbReference type="Proteomes" id="UP001211907">
    <property type="component" value="Unassembled WGS sequence"/>
</dbReference>